<evidence type="ECO:0000256" key="1">
    <source>
        <dbReference type="ARBA" id="ARBA00004442"/>
    </source>
</evidence>
<keyword evidence="3" id="KW-0998">Cell outer membrane</keyword>
<reference evidence="4" key="1">
    <citation type="submission" date="2022-01" db="EMBL/GenBank/DDBJ databases">
        <title>Colwellia maritima, isolated from seawater.</title>
        <authorList>
            <person name="Kristyanto S."/>
            <person name="Jung J."/>
            <person name="Jeon C.O."/>
        </authorList>
    </citation>
    <scope>NUCLEOTIDE SEQUENCE</scope>
    <source>
        <strain evidence="4">MSW7</strain>
    </source>
</reference>
<protein>
    <recommendedName>
        <fullName evidence="6">TonB-dependent receptor</fullName>
    </recommendedName>
</protein>
<evidence type="ECO:0000256" key="3">
    <source>
        <dbReference type="ARBA" id="ARBA00023237"/>
    </source>
</evidence>
<organism evidence="4 5">
    <name type="scientific">Colwellia maritima</name>
    <dbReference type="NCBI Taxonomy" id="2912588"/>
    <lineage>
        <taxon>Bacteria</taxon>
        <taxon>Pseudomonadati</taxon>
        <taxon>Pseudomonadota</taxon>
        <taxon>Gammaproteobacteria</taxon>
        <taxon>Alteromonadales</taxon>
        <taxon>Colwelliaceae</taxon>
        <taxon>Colwellia</taxon>
    </lineage>
</organism>
<dbReference type="SUPFAM" id="SSF56935">
    <property type="entry name" value="Porins"/>
    <property type="match status" value="1"/>
</dbReference>
<keyword evidence="5" id="KW-1185">Reference proteome</keyword>
<name>A0ABS9X1M8_9GAMM</name>
<gene>
    <name evidence="4" type="ORF">L3081_12650</name>
</gene>
<keyword evidence="2" id="KW-0472">Membrane</keyword>
<accession>A0ABS9X1M8</accession>
<comment type="caution">
    <text evidence="4">The sequence shown here is derived from an EMBL/GenBank/DDBJ whole genome shotgun (WGS) entry which is preliminary data.</text>
</comment>
<evidence type="ECO:0008006" key="6">
    <source>
        <dbReference type="Google" id="ProtNLM"/>
    </source>
</evidence>
<evidence type="ECO:0000256" key="2">
    <source>
        <dbReference type="ARBA" id="ARBA00023136"/>
    </source>
</evidence>
<dbReference type="EMBL" id="JAKKSL010000002">
    <property type="protein sequence ID" value="MCI2284079.1"/>
    <property type="molecule type" value="Genomic_DNA"/>
</dbReference>
<dbReference type="RefSeq" id="WP_242286541.1">
    <property type="nucleotide sequence ID" value="NZ_JAKKSL010000002.1"/>
</dbReference>
<comment type="subcellular location">
    <subcellularLocation>
        <location evidence="1">Cell outer membrane</location>
    </subcellularLocation>
</comment>
<dbReference type="InterPro" id="IPR036942">
    <property type="entry name" value="Beta-barrel_TonB_sf"/>
</dbReference>
<dbReference type="Proteomes" id="UP001139646">
    <property type="component" value="Unassembled WGS sequence"/>
</dbReference>
<evidence type="ECO:0000313" key="5">
    <source>
        <dbReference type="Proteomes" id="UP001139646"/>
    </source>
</evidence>
<sequence>MDDDGYDRQSFSINGQSQLTDEYSLNLVSRYETGGSLYDTQWGGADENEYKNYSVKLGGVYQGEKLLVETSFAKSQDQAGTFEGGVDPKVVSDITTKRDQFGLLAEYGLSTDTSFVGGFDWYEERVANTGSAYVKDKRHANAIFVQARHQLNAFLFEGAVRQDDIQGLDKETTYNISLWLSTKSRLVVKYKPRYRF</sequence>
<proteinExistence type="predicted"/>
<evidence type="ECO:0000313" key="4">
    <source>
        <dbReference type="EMBL" id="MCI2284079.1"/>
    </source>
</evidence>
<dbReference type="Gene3D" id="2.40.170.20">
    <property type="entry name" value="TonB-dependent receptor, beta-barrel domain"/>
    <property type="match status" value="1"/>
</dbReference>